<dbReference type="EMBL" id="GBRH01207624">
    <property type="protein sequence ID" value="JAD90271.1"/>
    <property type="molecule type" value="Transcribed_RNA"/>
</dbReference>
<evidence type="ECO:0000256" key="1">
    <source>
        <dbReference type="SAM" id="Phobius"/>
    </source>
</evidence>
<evidence type="ECO:0000313" key="2">
    <source>
        <dbReference type="EMBL" id="JAD90271.1"/>
    </source>
</evidence>
<dbReference type="AlphaFoldDB" id="A0A0A9DR32"/>
<keyword evidence="1" id="KW-0812">Transmembrane</keyword>
<accession>A0A0A9DR32</accession>
<keyword evidence="1" id="KW-0472">Membrane</keyword>
<reference evidence="2" key="1">
    <citation type="submission" date="2014-09" db="EMBL/GenBank/DDBJ databases">
        <authorList>
            <person name="Magalhaes I.L.F."/>
            <person name="Oliveira U."/>
            <person name="Santos F.R."/>
            <person name="Vidigal T.H.D.A."/>
            <person name="Brescovit A.D."/>
            <person name="Santos A.J."/>
        </authorList>
    </citation>
    <scope>NUCLEOTIDE SEQUENCE</scope>
    <source>
        <tissue evidence="2">Shoot tissue taken approximately 20 cm above the soil surface</tissue>
    </source>
</reference>
<reference evidence="2" key="2">
    <citation type="journal article" date="2015" name="Data Brief">
        <title>Shoot transcriptome of the giant reed, Arundo donax.</title>
        <authorList>
            <person name="Barrero R.A."/>
            <person name="Guerrero F.D."/>
            <person name="Moolhuijzen P."/>
            <person name="Goolsby J.A."/>
            <person name="Tidwell J."/>
            <person name="Bellgard S.E."/>
            <person name="Bellgard M.I."/>
        </authorList>
    </citation>
    <scope>NUCLEOTIDE SEQUENCE</scope>
    <source>
        <tissue evidence="2">Shoot tissue taken approximately 20 cm above the soil surface</tissue>
    </source>
</reference>
<sequence>MTLEIDLQFVNSIYFKDICCRCASVIMSDSMFYQKMSLAFITTLIFIIKR</sequence>
<organism evidence="2">
    <name type="scientific">Arundo donax</name>
    <name type="common">Giant reed</name>
    <name type="synonym">Donax arundinaceus</name>
    <dbReference type="NCBI Taxonomy" id="35708"/>
    <lineage>
        <taxon>Eukaryota</taxon>
        <taxon>Viridiplantae</taxon>
        <taxon>Streptophyta</taxon>
        <taxon>Embryophyta</taxon>
        <taxon>Tracheophyta</taxon>
        <taxon>Spermatophyta</taxon>
        <taxon>Magnoliopsida</taxon>
        <taxon>Liliopsida</taxon>
        <taxon>Poales</taxon>
        <taxon>Poaceae</taxon>
        <taxon>PACMAD clade</taxon>
        <taxon>Arundinoideae</taxon>
        <taxon>Arundineae</taxon>
        <taxon>Arundo</taxon>
    </lineage>
</organism>
<name>A0A0A9DR32_ARUDO</name>
<feature type="transmembrane region" description="Helical" evidence="1">
    <location>
        <begin position="31"/>
        <end position="48"/>
    </location>
</feature>
<proteinExistence type="predicted"/>
<protein>
    <submittedName>
        <fullName evidence="2">Uncharacterized protein</fullName>
    </submittedName>
</protein>
<keyword evidence="1" id="KW-1133">Transmembrane helix</keyword>